<feature type="transmembrane region" description="Helical" evidence="9">
    <location>
        <begin position="187"/>
        <end position="207"/>
    </location>
</feature>
<accession>A0A348BR59</accession>
<evidence type="ECO:0000256" key="8">
    <source>
        <dbReference type="ARBA" id="ARBA00049551"/>
    </source>
</evidence>
<feature type="transmembrane region" description="Helical" evidence="9">
    <location>
        <begin position="94"/>
        <end position="113"/>
    </location>
</feature>
<dbReference type="GO" id="GO:0016020">
    <property type="term" value="C:membrane"/>
    <property type="evidence" value="ECO:0007669"/>
    <property type="project" value="UniProtKB-SubCell"/>
</dbReference>
<evidence type="ECO:0000256" key="9">
    <source>
        <dbReference type="SAM" id="Phobius"/>
    </source>
</evidence>
<evidence type="ECO:0000256" key="10">
    <source>
        <dbReference type="SAM" id="SignalP"/>
    </source>
</evidence>
<dbReference type="GO" id="GO:0008137">
    <property type="term" value="F:NADH dehydrogenase (ubiquinone) activity"/>
    <property type="evidence" value="ECO:0007669"/>
    <property type="project" value="UniProtKB-EC"/>
</dbReference>
<feature type="transmembrane region" description="Helical" evidence="9">
    <location>
        <begin position="424"/>
        <end position="443"/>
    </location>
</feature>
<evidence type="ECO:0000256" key="5">
    <source>
        <dbReference type="ARBA" id="ARBA00022989"/>
    </source>
</evidence>
<dbReference type="GO" id="GO:0015990">
    <property type="term" value="P:electron transport coupled proton transport"/>
    <property type="evidence" value="ECO:0007669"/>
    <property type="project" value="TreeGrafter"/>
</dbReference>
<feature type="transmembrane region" description="Helical" evidence="9">
    <location>
        <begin position="450"/>
        <end position="470"/>
    </location>
</feature>
<dbReference type="PRINTS" id="PR01434">
    <property type="entry name" value="NADHDHGNASE5"/>
</dbReference>
<geneLocation type="mitochondrion" evidence="12"/>
<feature type="transmembrane region" description="Helical" evidence="9">
    <location>
        <begin position="157"/>
        <end position="175"/>
    </location>
</feature>
<sequence>MFILILMFLSLNFIDSLSTKLKILDSMNMDLLVDVMLDSKSMYFLIILVCIVFNIYMFKNYYMNQEKKFFFFNFLFYWFVMSMIVIIYSNNWMIMILGWDMLGVSSYLLIVYYGNMSSFNSGFTTMNTNRLGDVFLISFIALAMNKNLINFSEKMNWFIIFLVICLLTKSAQFPFSSWLPLAMAAPTPISSLVHSSTLVTAGLFIFYKTDSMYSNYFLILILLMSMWTSIYSGLMGSLELDMKKMIALSTLSQLSFMFISFSLGLIFLSFLHLLTHAIFKASLFFWAGMNMHNLKSEQFFISFNFMSHKMSKSFFFLIFISLLGIPMSLGFYSKDQIIDIMKKNYSYFINIIFTLSIFITIIYTVRFMKKLTSMNFNKFNYKMIYFNLFNTNISLLFFSMLMLMSKYFNEHWFKSNYLMTTSGWKFFFLFTMMMLILINWFQFTTLKLNYFYKMTYINLFTMKILTINFFNKISKILYFDFGWLNKNSISFMKNNFIFSMNIKKIATSKFNIMFIFSFITMNYIL</sequence>
<evidence type="ECO:0000313" key="12">
    <source>
        <dbReference type="EMBL" id="BBE15728.1"/>
    </source>
</evidence>
<dbReference type="InterPro" id="IPR001750">
    <property type="entry name" value="ND/Mrp_TM"/>
</dbReference>
<dbReference type="EC" id="7.1.1.2" evidence="3"/>
<feature type="transmembrane region" description="Helical" evidence="9">
    <location>
        <begin position="384"/>
        <end position="404"/>
    </location>
</feature>
<feature type="transmembrane region" description="Helical" evidence="9">
    <location>
        <begin position="40"/>
        <end position="58"/>
    </location>
</feature>
<keyword evidence="4 9" id="KW-0812">Transmembrane</keyword>
<feature type="transmembrane region" description="Helical" evidence="9">
    <location>
        <begin position="70"/>
        <end position="88"/>
    </location>
</feature>
<evidence type="ECO:0000256" key="1">
    <source>
        <dbReference type="ARBA" id="ARBA00003257"/>
    </source>
</evidence>
<dbReference type="PANTHER" id="PTHR42829:SF2">
    <property type="entry name" value="NADH-UBIQUINONE OXIDOREDUCTASE CHAIN 5"/>
    <property type="match status" value="1"/>
</dbReference>
<keyword evidence="10" id="KW-0732">Signal</keyword>
<dbReference type="Pfam" id="PF00361">
    <property type="entry name" value="Proton_antipo_M"/>
    <property type="match status" value="1"/>
</dbReference>
<protein>
    <recommendedName>
        <fullName evidence="3">NADH:ubiquinone reductase (H(+)-translocating)</fullName>
        <ecNumber evidence="3">7.1.1.2</ecNumber>
    </recommendedName>
    <alternativeName>
        <fullName evidence="7">NADH dehydrogenase subunit 5</fullName>
    </alternativeName>
</protein>
<evidence type="ECO:0000256" key="3">
    <source>
        <dbReference type="ARBA" id="ARBA00012944"/>
    </source>
</evidence>
<dbReference type="PANTHER" id="PTHR42829">
    <property type="entry name" value="NADH-UBIQUINONE OXIDOREDUCTASE CHAIN 5"/>
    <property type="match status" value="1"/>
</dbReference>
<comment type="subcellular location">
    <subcellularLocation>
        <location evidence="2">Membrane</location>
        <topology evidence="2">Multi-pass membrane protein</topology>
    </subcellularLocation>
</comment>
<feature type="transmembrane region" description="Helical" evidence="9">
    <location>
        <begin position="277"/>
        <end position="294"/>
    </location>
</feature>
<feature type="transmembrane region" description="Helical" evidence="9">
    <location>
        <begin position="314"/>
        <end position="333"/>
    </location>
</feature>
<keyword evidence="5 9" id="KW-1133">Transmembrane helix</keyword>
<reference evidence="12" key="1">
    <citation type="journal article" date="2018" name="Mitochondrial DNA Part B Resour">
        <title>The complete mitochondrial genome of Echiniscus testudo (Heterotardigrada: Echiniscidae).</title>
        <authorList>
            <person name="Arakawa K."/>
        </authorList>
    </citation>
    <scope>NUCLEOTIDE SEQUENCE</scope>
</reference>
<evidence type="ECO:0000256" key="2">
    <source>
        <dbReference type="ARBA" id="ARBA00004141"/>
    </source>
</evidence>
<dbReference type="GO" id="GO:0042773">
    <property type="term" value="P:ATP synthesis coupled electron transport"/>
    <property type="evidence" value="ECO:0007669"/>
    <property type="project" value="InterPro"/>
</dbReference>
<feature type="chain" id="PRO_5016880465" description="NADH:ubiquinone reductase (H(+)-translocating)" evidence="10">
    <location>
        <begin position="19"/>
        <end position="525"/>
    </location>
</feature>
<gene>
    <name evidence="12" type="primary">nad5</name>
</gene>
<evidence type="ECO:0000256" key="4">
    <source>
        <dbReference type="ARBA" id="ARBA00022692"/>
    </source>
</evidence>
<dbReference type="GO" id="GO:0003954">
    <property type="term" value="F:NADH dehydrogenase activity"/>
    <property type="evidence" value="ECO:0007669"/>
    <property type="project" value="TreeGrafter"/>
</dbReference>
<proteinExistence type="predicted"/>
<comment type="catalytic activity">
    <reaction evidence="8">
        <text>a ubiquinone + NADH + 5 H(+)(in) = a ubiquinol + NAD(+) + 4 H(+)(out)</text>
        <dbReference type="Rhea" id="RHEA:29091"/>
        <dbReference type="Rhea" id="RHEA-COMP:9565"/>
        <dbReference type="Rhea" id="RHEA-COMP:9566"/>
        <dbReference type="ChEBI" id="CHEBI:15378"/>
        <dbReference type="ChEBI" id="CHEBI:16389"/>
        <dbReference type="ChEBI" id="CHEBI:17976"/>
        <dbReference type="ChEBI" id="CHEBI:57540"/>
        <dbReference type="ChEBI" id="CHEBI:57945"/>
        <dbReference type="EC" id="7.1.1.2"/>
    </reaction>
</comment>
<feature type="transmembrane region" description="Helical" evidence="9">
    <location>
        <begin position="505"/>
        <end position="524"/>
    </location>
</feature>
<feature type="domain" description="NADH:quinone oxidoreductase/Mrp antiporter transmembrane" evidence="11">
    <location>
        <begin position="89"/>
        <end position="360"/>
    </location>
</feature>
<keyword evidence="6 9" id="KW-0472">Membrane</keyword>
<dbReference type="InterPro" id="IPR003945">
    <property type="entry name" value="NU5C-like"/>
</dbReference>
<keyword evidence="12" id="KW-0496">Mitochondrion</keyword>
<feature type="signal peptide" evidence="10">
    <location>
        <begin position="1"/>
        <end position="18"/>
    </location>
</feature>
<dbReference type="EMBL" id="LC385650">
    <property type="protein sequence ID" value="BBE15728.1"/>
    <property type="molecule type" value="Genomic_DNA"/>
</dbReference>
<evidence type="ECO:0000256" key="7">
    <source>
        <dbReference type="ARBA" id="ARBA00031027"/>
    </source>
</evidence>
<evidence type="ECO:0000256" key="6">
    <source>
        <dbReference type="ARBA" id="ARBA00023136"/>
    </source>
</evidence>
<evidence type="ECO:0000259" key="11">
    <source>
        <dbReference type="Pfam" id="PF00361"/>
    </source>
</evidence>
<feature type="transmembrane region" description="Helical" evidence="9">
    <location>
        <begin position="345"/>
        <end position="363"/>
    </location>
</feature>
<feature type="transmembrane region" description="Helical" evidence="9">
    <location>
        <begin position="246"/>
        <end position="271"/>
    </location>
</feature>
<dbReference type="AlphaFoldDB" id="A0A348BR59"/>
<organism evidence="12">
    <name type="scientific">Echiniscus testudo</name>
    <name type="common">Water bear</name>
    <dbReference type="NCBI Taxonomy" id="399800"/>
    <lineage>
        <taxon>Eukaryota</taxon>
        <taxon>Metazoa</taxon>
        <taxon>Ecdysozoa</taxon>
        <taxon>Tardigrada</taxon>
        <taxon>Heterotardigrada</taxon>
        <taxon>Echiniscoidea</taxon>
        <taxon>Echiniscidae</taxon>
        <taxon>Echiniscus</taxon>
    </lineage>
</organism>
<name>A0A348BR59_ECHTS</name>
<comment type="function">
    <text evidence="1">Core subunit of the mitochondrial membrane respiratory chain NADH dehydrogenase (Complex I) that is believed to belong to the minimal assembly required for catalysis. Complex I functions in the transfer of electrons from NADH to the respiratory chain. The immediate electron acceptor for the enzyme is believed to be ubiquinone.</text>
</comment>
<feature type="transmembrane region" description="Helical" evidence="9">
    <location>
        <begin position="213"/>
        <end position="234"/>
    </location>
</feature>